<dbReference type="FunFam" id="2.20.70.10:FF:000041">
    <property type="entry name" value="WW and C2 domain containing 1"/>
    <property type="match status" value="1"/>
</dbReference>
<keyword evidence="5 7" id="KW-0175">Coiled coil</keyword>
<keyword evidence="3" id="KW-0677">Repeat</keyword>
<reference evidence="10" key="2">
    <citation type="submission" date="2025-09" db="UniProtKB">
        <authorList>
            <consortium name="Ensembl"/>
        </authorList>
    </citation>
    <scope>IDENTIFICATION</scope>
</reference>
<dbReference type="CDD" id="cd00201">
    <property type="entry name" value="WW"/>
    <property type="match status" value="2"/>
</dbReference>
<dbReference type="Pfam" id="PF00397">
    <property type="entry name" value="WW"/>
    <property type="match status" value="2"/>
</dbReference>
<evidence type="ECO:0000313" key="10">
    <source>
        <dbReference type="Ensembl" id="ENSOKIP00005098497.1"/>
    </source>
</evidence>
<evidence type="ECO:0000313" key="11">
    <source>
        <dbReference type="Proteomes" id="UP000694557"/>
    </source>
</evidence>
<evidence type="ECO:0000256" key="8">
    <source>
        <dbReference type="SAM" id="MobiDB-lite"/>
    </source>
</evidence>
<evidence type="ECO:0000256" key="7">
    <source>
        <dbReference type="SAM" id="Coils"/>
    </source>
</evidence>
<dbReference type="GO" id="GO:0019900">
    <property type="term" value="F:kinase binding"/>
    <property type="evidence" value="ECO:0007669"/>
    <property type="project" value="TreeGrafter"/>
</dbReference>
<dbReference type="Gene3D" id="2.20.70.10">
    <property type="match status" value="2"/>
</dbReference>
<dbReference type="GeneTree" id="ENSGT00410000025556"/>
<feature type="region of interest" description="Disordered" evidence="8">
    <location>
        <begin position="507"/>
        <end position="530"/>
    </location>
</feature>
<protein>
    <submittedName>
        <fullName evidence="10">WW and C2 domain containing 1</fullName>
    </submittedName>
</protein>
<gene>
    <name evidence="10" type="primary">WWC1</name>
    <name evidence="10" type="synonym">LOC109873038</name>
</gene>
<dbReference type="PANTHER" id="PTHR14791">
    <property type="entry name" value="BOMB/KIRA PROTEINS"/>
    <property type="match status" value="1"/>
</dbReference>
<evidence type="ECO:0000256" key="4">
    <source>
        <dbReference type="ARBA" id="ARBA00023015"/>
    </source>
</evidence>
<dbReference type="PROSITE" id="PS01159">
    <property type="entry name" value="WW_DOMAIN_1"/>
    <property type="match status" value="1"/>
</dbReference>
<dbReference type="PROSITE" id="PS50020">
    <property type="entry name" value="WW_DOMAIN_2"/>
    <property type="match status" value="2"/>
</dbReference>
<dbReference type="GO" id="GO:0006355">
    <property type="term" value="P:regulation of DNA-templated transcription"/>
    <property type="evidence" value="ECO:0007669"/>
    <property type="project" value="TreeGrafter"/>
</dbReference>
<feature type="compositionally biased region" description="Low complexity" evidence="8">
    <location>
        <begin position="510"/>
        <end position="528"/>
    </location>
</feature>
<dbReference type="GO" id="GO:0035330">
    <property type="term" value="P:regulation of hippo signaling"/>
    <property type="evidence" value="ECO:0007669"/>
    <property type="project" value="TreeGrafter"/>
</dbReference>
<evidence type="ECO:0000256" key="5">
    <source>
        <dbReference type="ARBA" id="ARBA00023054"/>
    </source>
</evidence>
<feature type="coiled-coil region" evidence="7">
    <location>
        <begin position="281"/>
        <end position="308"/>
    </location>
</feature>
<dbReference type="GO" id="GO:0005737">
    <property type="term" value="C:cytoplasm"/>
    <property type="evidence" value="ECO:0007669"/>
    <property type="project" value="UniProtKB-SubCell"/>
</dbReference>
<dbReference type="InterPro" id="IPR051105">
    <property type="entry name" value="WWC/KIBRA_Hippo_Reg"/>
</dbReference>
<dbReference type="FunFam" id="2.20.70.10:FF:000001">
    <property type="entry name" value="Membrane-associated guanylate kinase, WW and PDZ domain-containing protein 1"/>
    <property type="match status" value="1"/>
</dbReference>
<feature type="region of interest" description="Disordered" evidence="8">
    <location>
        <begin position="770"/>
        <end position="807"/>
    </location>
</feature>
<keyword evidence="6" id="KW-0804">Transcription</keyword>
<dbReference type="SUPFAM" id="SSF51045">
    <property type="entry name" value="WW domain"/>
    <property type="match status" value="2"/>
</dbReference>
<evidence type="ECO:0000256" key="6">
    <source>
        <dbReference type="ARBA" id="ARBA00023163"/>
    </source>
</evidence>
<feature type="coiled-coil region" evidence="7">
    <location>
        <begin position="107"/>
        <end position="134"/>
    </location>
</feature>
<dbReference type="InterPro" id="IPR036020">
    <property type="entry name" value="WW_dom_sf"/>
</dbReference>
<feature type="coiled-coil region" evidence="7">
    <location>
        <begin position="347"/>
        <end position="374"/>
    </location>
</feature>
<dbReference type="PANTHER" id="PTHR14791:SF22">
    <property type="entry name" value="PROTEIN KIBRA"/>
    <property type="match status" value="1"/>
</dbReference>
<dbReference type="InterPro" id="IPR001202">
    <property type="entry name" value="WW_dom"/>
</dbReference>
<sequence length="1002" mass="112791">MPRKELPLPEGWEEARDFDGKVYFIDHIKHATSWIDPRDRQTKPLTFADCIGDELPVGWEEAYDPNVGAYYVDHNTKSTQLEDPRAQWQREQEVMLREYLDVAKDALSAQKEIYQVKEQRLRLAQQEYLQLNNAWRDRSTSQTSLNSRSSSSSKYDPEILKAEIVTSKSRVRNHSFKINHKVSSVPYGVKLHDEQATLNEVKSIRDAISSGEKEKQELMQKLAVLKDGFQLDSVGSQSDLWGSSPSLANSELYIPRVYSEAGSQTNIPAEFVTNTNNLAEKVRLSLKYEEANRRIATIEVQIAKLDSEAWPGLLDPERDRLILINEKEELLKELQYIKPCKKVPNDQEKIETQKKRLERDLQTARDNQSKALTERLRLHCKRNKLVRELEEMVRLASSLHTQLKSLSASTLSCSSGSSRGSLTSSRGSLATTSSLGSTSSLSFTDIYLEQPELGDPDFQNKLDSLLQEGGPGVSYRPSSSITTIHEHEVVAGGERAEARTRLQALRLSETPRSISSLSPRSSTSSLSPPCSPLVTDSIFLSGERFAGPGGPGGGLDMELHSRLTELGLDKGEQQHPGGVEQDATTIAGEMFKGTKMGVMSAVSDESVAGDSGVYESVLPAELLLGYEERGGPLGCAQVRLGLKYEVKDKRFTMFVMQLSNCSVLVLPPDHKIYIRVAVLPCSESTCCLFRTRGSLPQDIVEVNEVFGVQMAHNALRQKTLRVDICHTSLSGREECLAGAQISLADVNTSGERCVKSYNLLSYSFMPQINNKDKTGTARQSERETSTGHHHHVSSSVVRPKERRPHHVPQQNAFFQGNTIIRSKTFSPGPQSQYICRINRSDSDSSTLSKKSPFVRNASERRSMRMKKPSVPVRSLDGLLRTSLDLELDLQVSRTRHTRLAQELRVLRELKEQLERARQQGTRDLPTWVQDDERFRLLLRQAEKQEQLQEQRVEKMMRAAAKDVHKLRGQSRKEMPEVQSFREKMAFFTRAKTNIPDLPVDDV</sequence>
<dbReference type="Ensembl" id="ENSOKIT00005105549.1">
    <property type="protein sequence ID" value="ENSOKIP00005098497.1"/>
    <property type="gene ID" value="ENSOKIG00005042470.1"/>
</dbReference>
<evidence type="ECO:0000256" key="3">
    <source>
        <dbReference type="ARBA" id="ARBA00022737"/>
    </source>
</evidence>
<dbReference type="GO" id="GO:0060090">
    <property type="term" value="F:molecular adaptor activity"/>
    <property type="evidence" value="ECO:0007669"/>
    <property type="project" value="TreeGrafter"/>
</dbReference>
<evidence type="ECO:0000256" key="2">
    <source>
        <dbReference type="ARBA" id="ARBA00022490"/>
    </source>
</evidence>
<feature type="compositionally biased region" description="Basic and acidic residues" evidence="8">
    <location>
        <begin position="770"/>
        <end position="786"/>
    </location>
</feature>
<dbReference type="SMART" id="SM00456">
    <property type="entry name" value="WW"/>
    <property type="match status" value="2"/>
</dbReference>
<organism evidence="10 11">
    <name type="scientific">Oncorhynchus kisutch</name>
    <name type="common">Coho salmon</name>
    <name type="synonym">Salmo kisutch</name>
    <dbReference type="NCBI Taxonomy" id="8019"/>
    <lineage>
        <taxon>Eukaryota</taxon>
        <taxon>Metazoa</taxon>
        <taxon>Chordata</taxon>
        <taxon>Craniata</taxon>
        <taxon>Vertebrata</taxon>
        <taxon>Euteleostomi</taxon>
        <taxon>Actinopterygii</taxon>
        <taxon>Neopterygii</taxon>
        <taxon>Teleostei</taxon>
        <taxon>Protacanthopterygii</taxon>
        <taxon>Salmoniformes</taxon>
        <taxon>Salmonidae</taxon>
        <taxon>Salmoninae</taxon>
        <taxon>Oncorhynchus</taxon>
    </lineage>
</organism>
<dbReference type="Pfam" id="PF25802">
    <property type="entry name" value="WWC1"/>
    <property type="match status" value="1"/>
</dbReference>
<dbReference type="CDD" id="cd08680">
    <property type="entry name" value="C2_Kibra"/>
    <property type="match status" value="1"/>
</dbReference>
<dbReference type="InterPro" id="IPR035892">
    <property type="entry name" value="C2_domain_sf"/>
</dbReference>
<comment type="subcellular location">
    <subcellularLocation>
        <location evidence="1">Cytoplasm</location>
    </subcellularLocation>
</comment>
<feature type="domain" description="WW" evidence="9">
    <location>
        <begin position="6"/>
        <end position="39"/>
    </location>
</feature>
<proteinExistence type="predicted"/>
<dbReference type="Proteomes" id="UP000694557">
    <property type="component" value="Unassembled WGS sequence"/>
</dbReference>
<dbReference type="Gene3D" id="2.60.40.150">
    <property type="entry name" value="C2 domain"/>
    <property type="match status" value="1"/>
</dbReference>
<evidence type="ECO:0000256" key="1">
    <source>
        <dbReference type="ARBA" id="ARBA00004496"/>
    </source>
</evidence>
<reference evidence="10" key="1">
    <citation type="submission" date="2025-08" db="UniProtKB">
        <authorList>
            <consortium name="Ensembl"/>
        </authorList>
    </citation>
    <scope>IDENTIFICATION</scope>
</reference>
<accession>A0A8C7K8D4</accession>
<feature type="coiled-coil region" evidence="7">
    <location>
        <begin position="896"/>
        <end position="958"/>
    </location>
</feature>
<dbReference type="GO" id="GO:0016477">
    <property type="term" value="P:cell migration"/>
    <property type="evidence" value="ECO:0007669"/>
    <property type="project" value="TreeGrafter"/>
</dbReference>
<keyword evidence="2" id="KW-0963">Cytoplasm</keyword>
<feature type="region of interest" description="Disordered" evidence="8">
    <location>
        <begin position="458"/>
        <end position="479"/>
    </location>
</feature>
<name>A0A8C7K8D4_ONCKI</name>
<feature type="domain" description="WW" evidence="9">
    <location>
        <begin position="53"/>
        <end position="86"/>
    </location>
</feature>
<feature type="region of interest" description="Disordered" evidence="8">
    <location>
        <begin position="410"/>
        <end position="438"/>
    </location>
</feature>
<dbReference type="GO" id="GO:0046621">
    <property type="term" value="P:negative regulation of organ growth"/>
    <property type="evidence" value="ECO:0007669"/>
    <property type="project" value="TreeGrafter"/>
</dbReference>
<dbReference type="InterPro" id="IPR057747">
    <property type="entry name" value="WWC1_hairpin"/>
</dbReference>
<dbReference type="AlphaFoldDB" id="A0A8C7K8D4"/>
<keyword evidence="11" id="KW-1185">Reference proteome</keyword>
<keyword evidence="4" id="KW-0805">Transcription regulation</keyword>
<dbReference type="InterPro" id="IPR037771">
    <property type="entry name" value="C2_WWC"/>
</dbReference>
<evidence type="ECO:0000259" key="9">
    <source>
        <dbReference type="PROSITE" id="PS50020"/>
    </source>
</evidence>